<sequence length="109" mass="11911">MKKLAVIQARNSAIYTTTHDPIQSSYAAYSTKFNLPYSQLDFSREEISSQRSGPPGGGGGGGGDRNRSTNRALCFRDSSVMRTEEHNNTSSDNIKPSSLFPHKPSQFPA</sequence>
<name>A0A7C8ZG81_OPUST</name>
<reference evidence="2" key="2">
    <citation type="submission" date="2020-07" db="EMBL/GenBank/DDBJ databases">
        <authorList>
            <person name="Vera ALvarez R."/>
            <person name="Arias-Moreno D.M."/>
            <person name="Jimenez-Jacinto V."/>
            <person name="Jimenez-Bremont J.F."/>
            <person name="Swaminathan K."/>
            <person name="Moose S.P."/>
            <person name="Guerrero-Gonzalez M.L."/>
            <person name="Marino-Ramirez L."/>
            <person name="Landsman D."/>
            <person name="Rodriguez-Kessler M."/>
            <person name="Delgado-Sanchez P."/>
        </authorList>
    </citation>
    <scope>NUCLEOTIDE SEQUENCE</scope>
    <source>
        <tissue evidence="2">Cladode</tissue>
    </source>
</reference>
<evidence type="ECO:0000313" key="2">
    <source>
        <dbReference type="EMBL" id="MBA4642419.1"/>
    </source>
</evidence>
<reference evidence="2" key="1">
    <citation type="journal article" date="2013" name="J. Plant Res.">
        <title>Effect of fungi and light on seed germination of three Opuntia species from semiarid lands of central Mexico.</title>
        <authorList>
            <person name="Delgado-Sanchez P."/>
            <person name="Jimenez-Bremont J.F."/>
            <person name="Guerrero-Gonzalez Mde L."/>
            <person name="Flores J."/>
        </authorList>
    </citation>
    <scope>NUCLEOTIDE SEQUENCE</scope>
    <source>
        <tissue evidence="2">Cladode</tissue>
    </source>
</reference>
<feature type="compositionally biased region" description="Gly residues" evidence="1">
    <location>
        <begin position="54"/>
        <end position="63"/>
    </location>
</feature>
<accession>A0A7C8ZG81</accession>
<organism evidence="2">
    <name type="scientific">Opuntia streptacantha</name>
    <name type="common">Prickly pear cactus</name>
    <name type="synonym">Opuntia cardona</name>
    <dbReference type="NCBI Taxonomy" id="393608"/>
    <lineage>
        <taxon>Eukaryota</taxon>
        <taxon>Viridiplantae</taxon>
        <taxon>Streptophyta</taxon>
        <taxon>Embryophyta</taxon>
        <taxon>Tracheophyta</taxon>
        <taxon>Spermatophyta</taxon>
        <taxon>Magnoliopsida</taxon>
        <taxon>eudicotyledons</taxon>
        <taxon>Gunneridae</taxon>
        <taxon>Pentapetalae</taxon>
        <taxon>Caryophyllales</taxon>
        <taxon>Cactineae</taxon>
        <taxon>Cactaceae</taxon>
        <taxon>Opuntioideae</taxon>
        <taxon>Opuntia</taxon>
    </lineage>
</organism>
<dbReference type="EMBL" id="GISG01128495">
    <property type="protein sequence ID" value="MBA4642419.1"/>
    <property type="molecule type" value="Transcribed_RNA"/>
</dbReference>
<dbReference type="AlphaFoldDB" id="A0A7C8ZG81"/>
<proteinExistence type="predicted"/>
<feature type="region of interest" description="Disordered" evidence="1">
    <location>
        <begin position="42"/>
        <end position="109"/>
    </location>
</feature>
<evidence type="ECO:0000256" key="1">
    <source>
        <dbReference type="SAM" id="MobiDB-lite"/>
    </source>
</evidence>
<protein>
    <submittedName>
        <fullName evidence="2">Uncharacterized protein</fullName>
    </submittedName>
</protein>